<keyword evidence="8 10" id="KW-0460">Magnesium</keyword>
<feature type="region of interest" description="Interaction with substrate tRNA" evidence="10">
    <location>
        <begin position="182"/>
        <end position="186"/>
    </location>
</feature>
<dbReference type="SUPFAM" id="SSF52540">
    <property type="entry name" value="P-loop containing nucleoside triphosphate hydrolases"/>
    <property type="match status" value="1"/>
</dbReference>
<reference evidence="11 12" key="1">
    <citation type="journal article" date="2016" name="Nat. Commun.">
        <title>Thousands of microbial genomes shed light on interconnected biogeochemical processes in an aquifer system.</title>
        <authorList>
            <person name="Anantharaman K."/>
            <person name="Brown C.T."/>
            <person name="Hug L.A."/>
            <person name="Sharon I."/>
            <person name="Castelle C.J."/>
            <person name="Probst A.J."/>
            <person name="Thomas B.C."/>
            <person name="Singh A."/>
            <person name="Wilkins M.J."/>
            <person name="Karaoz U."/>
            <person name="Brodie E.L."/>
            <person name="Williams K.H."/>
            <person name="Hubbard S.S."/>
            <person name="Banfield J.F."/>
        </authorList>
    </citation>
    <scope>NUCLEOTIDE SEQUENCE [LARGE SCALE GENOMIC DNA]</scope>
</reference>
<dbReference type="GO" id="GO:0052381">
    <property type="term" value="F:tRNA dimethylallyltransferase activity"/>
    <property type="evidence" value="ECO:0007669"/>
    <property type="project" value="UniProtKB-UniRule"/>
</dbReference>
<dbReference type="Pfam" id="PF01715">
    <property type="entry name" value="IPPT"/>
    <property type="match status" value="1"/>
</dbReference>
<feature type="binding site" evidence="10">
    <location>
        <begin position="9"/>
        <end position="16"/>
    </location>
    <ligand>
        <name>ATP</name>
        <dbReference type="ChEBI" id="CHEBI:30616"/>
    </ligand>
</feature>
<name>A0A1F7JIW0_9BACT</name>
<dbReference type="GO" id="GO:0005524">
    <property type="term" value="F:ATP binding"/>
    <property type="evidence" value="ECO:0007669"/>
    <property type="project" value="UniProtKB-UniRule"/>
</dbReference>
<evidence type="ECO:0000256" key="8">
    <source>
        <dbReference type="ARBA" id="ARBA00022842"/>
    </source>
</evidence>
<dbReference type="InterPro" id="IPR027417">
    <property type="entry name" value="P-loop_NTPase"/>
</dbReference>
<feature type="binding site" evidence="10">
    <location>
        <begin position="11"/>
        <end position="16"/>
    </location>
    <ligand>
        <name>substrate</name>
    </ligand>
</feature>
<organism evidence="11 12">
    <name type="scientific">Candidatus Roizmanbacteria bacterium RIFCSPLOWO2_02_FULL_36_11</name>
    <dbReference type="NCBI Taxonomy" id="1802071"/>
    <lineage>
        <taxon>Bacteria</taxon>
        <taxon>Candidatus Roizmaniibacteriota</taxon>
    </lineage>
</organism>
<sequence length="322" mass="37467">MKKIIIITGQTATGKTSLALQLAKEKNGELVNFDSRQMYKYLTIITGKDIKKNSKFKSQKSKLQLESKNSYDIGYYKINGINVWLYDAVDPKQNFSSFDFKELAEVVIEDIQKRNKIPILIGGTYLYLKHLLYGFETENIPPNWPLRKKLNKKSLKELQKLLKSINYQMFQHLNNSDKNNPQRLIRKIEIATNLNLPAVQKKSLKPKVQPLTNPTGYVALNLRIYTGLRFASNDKLKVVIKKRVLKRLQLGAIDEVKSLLDKGYKKTDPGMKTIGYQQIIEYLEKKISKENAVKKWITAEIQYAKRQYTFMKKDENIVWRLV</sequence>
<comment type="catalytic activity">
    <reaction evidence="9 10">
        <text>adenosine(37) in tRNA + dimethylallyl diphosphate = N(6)-dimethylallyladenosine(37) in tRNA + diphosphate</text>
        <dbReference type="Rhea" id="RHEA:26482"/>
        <dbReference type="Rhea" id="RHEA-COMP:10162"/>
        <dbReference type="Rhea" id="RHEA-COMP:10375"/>
        <dbReference type="ChEBI" id="CHEBI:33019"/>
        <dbReference type="ChEBI" id="CHEBI:57623"/>
        <dbReference type="ChEBI" id="CHEBI:74411"/>
        <dbReference type="ChEBI" id="CHEBI:74415"/>
        <dbReference type="EC" id="2.5.1.75"/>
    </reaction>
</comment>
<protein>
    <recommendedName>
        <fullName evidence="10">tRNA dimethylallyltransferase</fullName>
        <ecNumber evidence="10">2.5.1.75</ecNumber>
    </recommendedName>
    <alternativeName>
        <fullName evidence="10">Dimethylallyl diphosphate:tRNA dimethylallyltransferase</fullName>
        <shortName evidence="10">DMAPP:tRNA dimethylallyltransferase</shortName>
        <shortName evidence="10">DMATase</shortName>
    </alternativeName>
    <alternativeName>
        <fullName evidence="10">Isopentenyl-diphosphate:tRNA isopentenyltransferase</fullName>
        <shortName evidence="10">IPP transferase</shortName>
        <shortName evidence="10">IPPT</shortName>
        <shortName evidence="10">IPTase</shortName>
    </alternativeName>
</protein>
<gene>
    <name evidence="10" type="primary">miaA</name>
    <name evidence="11" type="ORF">A3H78_05265</name>
</gene>
<evidence type="ECO:0000256" key="9">
    <source>
        <dbReference type="ARBA" id="ARBA00049563"/>
    </source>
</evidence>
<comment type="cofactor">
    <cofactor evidence="1 10">
        <name>Mg(2+)</name>
        <dbReference type="ChEBI" id="CHEBI:18420"/>
    </cofactor>
</comment>
<dbReference type="Pfam" id="PF01745">
    <property type="entry name" value="IPT"/>
    <property type="match status" value="1"/>
</dbReference>
<dbReference type="InterPro" id="IPR039657">
    <property type="entry name" value="Dimethylallyltransferase"/>
</dbReference>
<evidence type="ECO:0000313" key="11">
    <source>
        <dbReference type="EMBL" id="OGK55543.1"/>
    </source>
</evidence>
<keyword evidence="5 10" id="KW-0819">tRNA processing</keyword>
<evidence type="ECO:0000256" key="5">
    <source>
        <dbReference type="ARBA" id="ARBA00022694"/>
    </source>
</evidence>
<keyword evidence="7 10" id="KW-0067">ATP-binding</keyword>
<keyword evidence="6 10" id="KW-0547">Nucleotide-binding</keyword>
<evidence type="ECO:0000256" key="7">
    <source>
        <dbReference type="ARBA" id="ARBA00022840"/>
    </source>
</evidence>
<feature type="site" description="Interaction with substrate tRNA" evidence="10">
    <location>
        <position position="147"/>
    </location>
</feature>
<dbReference type="PANTHER" id="PTHR11088:SF60">
    <property type="entry name" value="TRNA DIMETHYLALLYLTRANSFERASE"/>
    <property type="match status" value="1"/>
</dbReference>
<dbReference type="InterPro" id="IPR018022">
    <property type="entry name" value="IPT"/>
</dbReference>
<evidence type="ECO:0000256" key="4">
    <source>
        <dbReference type="ARBA" id="ARBA00022679"/>
    </source>
</evidence>
<comment type="caution">
    <text evidence="11">The sequence shown here is derived from an EMBL/GenBank/DDBJ whole genome shotgun (WGS) entry which is preliminary data.</text>
</comment>
<evidence type="ECO:0000256" key="1">
    <source>
        <dbReference type="ARBA" id="ARBA00001946"/>
    </source>
</evidence>
<evidence type="ECO:0000256" key="6">
    <source>
        <dbReference type="ARBA" id="ARBA00022741"/>
    </source>
</evidence>
<evidence type="ECO:0000256" key="10">
    <source>
        <dbReference type="HAMAP-Rule" id="MF_00185"/>
    </source>
</evidence>
<keyword evidence="4 10" id="KW-0808">Transferase</keyword>
<dbReference type="Gene3D" id="1.10.20.140">
    <property type="match status" value="1"/>
</dbReference>
<comment type="caution">
    <text evidence="10">Lacks conserved residue(s) required for the propagation of feature annotation.</text>
</comment>
<dbReference type="GO" id="GO:0006400">
    <property type="term" value="P:tRNA modification"/>
    <property type="evidence" value="ECO:0007669"/>
    <property type="project" value="TreeGrafter"/>
</dbReference>
<comment type="subunit">
    <text evidence="10">Monomer.</text>
</comment>
<proteinExistence type="inferred from homology"/>
<accession>A0A1F7JIW0</accession>
<evidence type="ECO:0000256" key="3">
    <source>
        <dbReference type="ARBA" id="ARBA00005842"/>
    </source>
</evidence>
<dbReference type="HAMAP" id="MF_00185">
    <property type="entry name" value="IPP_trans"/>
    <property type="match status" value="1"/>
</dbReference>
<dbReference type="EMBL" id="MGAV01000002">
    <property type="protein sequence ID" value="OGK55543.1"/>
    <property type="molecule type" value="Genomic_DNA"/>
</dbReference>
<comment type="function">
    <text evidence="2 10">Catalyzes the transfer of a dimethylallyl group onto the adenine at position 37 in tRNAs that read codons beginning with uridine, leading to the formation of N6-(dimethylallyl)adenosine (i(6)A).</text>
</comment>
<evidence type="ECO:0000313" key="12">
    <source>
        <dbReference type="Proteomes" id="UP000177418"/>
    </source>
</evidence>
<feature type="region of interest" description="Interaction with substrate tRNA" evidence="10">
    <location>
        <begin position="34"/>
        <end position="37"/>
    </location>
</feature>
<comment type="similarity">
    <text evidence="3 10">Belongs to the IPP transferase family.</text>
</comment>
<dbReference type="Proteomes" id="UP000177418">
    <property type="component" value="Unassembled WGS sequence"/>
</dbReference>
<evidence type="ECO:0000256" key="2">
    <source>
        <dbReference type="ARBA" id="ARBA00003213"/>
    </source>
</evidence>
<feature type="site" description="Interaction with substrate tRNA" evidence="10">
    <location>
        <position position="124"/>
    </location>
</feature>
<dbReference type="Gene3D" id="3.40.50.300">
    <property type="entry name" value="P-loop containing nucleotide triphosphate hydrolases"/>
    <property type="match status" value="1"/>
</dbReference>
<dbReference type="PANTHER" id="PTHR11088">
    <property type="entry name" value="TRNA DIMETHYLALLYLTRANSFERASE"/>
    <property type="match status" value="1"/>
</dbReference>
<dbReference type="EC" id="2.5.1.75" evidence="10"/>
<dbReference type="AlphaFoldDB" id="A0A1F7JIW0"/>